<evidence type="ECO:0000259" key="2">
    <source>
        <dbReference type="PROSITE" id="PS50181"/>
    </source>
</evidence>
<dbReference type="SUPFAM" id="SSF81383">
    <property type="entry name" value="F-box domain"/>
    <property type="match status" value="1"/>
</dbReference>
<evidence type="ECO:0000256" key="1">
    <source>
        <dbReference type="SAM" id="MobiDB-lite"/>
    </source>
</evidence>
<sequence length="631" mass="69887">MNCLPEELHRRLLYFVNGQALARLACTCRRYRQRILPSSREDDNGRKQAQTLWELHYAASWPDCDTEQDWLVWQLSTRFGRGSLSTLKANTAALDWFSVYARRFLADVAWRRGHGQIRRIPLPLLASSSRTPQAAVDRVTNAAGSNLRQLCTSVWGSIVYRECDHRIFAVLNAGAGQAWRVCELQPDRAIATVGRAVMSRQWVLVTGECQLGQHNQPVQQEERVWAWRLSNTSASTVPCWLWSSVVADKIELRGNWALCRGWMRIGQHTPQQQSAAIAATYGLPSGASGGYRFCLLNLASGDWQAQELWSASPDGCHLQHVGCSSPRSPKSPSATPYAEVYRARIRSAASAKQLEWELWRYSAKAARIIHAGTCTLPADWHDIRVYPTRVDADRVLLRDLALFGEPAKLLLHTVRTTCAQPNASLLWRQTLPNAVYDPTVIALPDTDCVLVRTGTTAISDQGHARIHVTLRLSDGNVIGSHAWPAPVDADDTLTRVLGSVCMLSHLHGSTFPAYDASQSAMLWAGHINNNATHEGQVSDQCTDRNALTGVQHAMQLVCADSGRCLSDNNQAAASNSTVSVESKRPQPLRCASAPPTTWDSHKRGLHQMHGSVQPVLQMFAVLKQNNMLAAH</sequence>
<dbReference type="PROSITE" id="PS50181">
    <property type="entry name" value="FBOX"/>
    <property type="match status" value="1"/>
</dbReference>
<accession>A0A4P9XU31</accession>
<dbReference type="InterPro" id="IPR036047">
    <property type="entry name" value="F-box-like_dom_sf"/>
</dbReference>
<feature type="domain" description="F-box" evidence="2">
    <location>
        <begin position="1"/>
        <end position="48"/>
    </location>
</feature>
<proteinExistence type="predicted"/>
<evidence type="ECO:0000313" key="3">
    <source>
        <dbReference type="EMBL" id="RKP09724.1"/>
    </source>
</evidence>
<protein>
    <recommendedName>
        <fullName evidence="2">F-box domain-containing protein</fullName>
    </recommendedName>
</protein>
<keyword evidence="4" id="KW-1185">Reference proteome</keyword>
<evidence type="ECO:0000313" key="4">
    <source>
        <dbReference type="Proteomes" id="UP000271241"/>
    </source>
</evidence>
<gene>
    <name evidence="3" type="ORF">THASP1DRAFT_22476</name>
</gene>
<dbReference type="Proteomes" id="UP000271241">
    <property type="component" value="Unassembled WGS sequence"/>
</dbReference>
<reference evidence="4" key="1">
    <citation type="journal article" date="2018" name="Nat. Microbiol.">
        <title>Leveraging single-cell genomics to expand the fungal tree of life.</title>
        <authorList>
            <person name="Ahrendt S.R."/>
            <person name="Quandt C.A."/>
            <person name="Ciobanu D."/>
            <person name="Clum A."/>
            <person name="Salamov A."/>
            <person name="Andreopoulos B."/>
            <person name="Cheng J.F."/>
            <person name="Woyke T."/>
            <person name="Pelin A."/>
            <person name="Henrissat B."/>
            <person name="Reynolds N.K."/>
            <person name="Benny G.L."/>
            <person name="Smith M.E."/>
            <person name="James T.Y."/>
            <person name="Grigoriev I.V."/>
        </authorList>
    </citation>
    <scope>NUCLEOTIDE SEQUENCE [LARGE SCALE GENOMIC DNA]</scope>
    <source>
        <strain evidence="4">RSA 1356</strain>
    </source>
</reference>
<dbReference type="EMBL" id="KZ992493">
    <property type="protein sequence ID" value="RKP09724.1"/>
    <property type="molecule type" value="Genomic_DNA"/>
</dbReference>
<feature type="region of interest" description="Disordered" evidence="1">
    <location>
        <begin position="574"/>
        <end position="603"/>
    </location>
</feature>
<organism evidence="3 4">
    <name type="scientific">Thamnocephalis sphaerospora</name>
    <dbReference type="NCBI Taxonomy" id="78915"/>
    <lineage>
        <taxon>Eukaryota</taxon>
        <taxon>Fungi</taxon>
        <taxon>Fungi incertae sedis</taxon>
        <taxon>Zoopagomycota</taxon>
        <taxon>Zoopagomycotina</taxon>
        <taxon>Zoopagomycetes</taxon>
        <taxon>Zoopagales</taxon>
        <taxon>Sigmoideomycetaceae</taxon>
        <taxon>Thamnocephalis</taxon>
    </lineage>
</organism>
<dbReference type="AlphaFoldDB" id="A0A4P9XU31"/>
<name>A0A4P9XU31_9FUNG</name>
<dbReference type="InterPro" id="IPR001810">
    <property type="entry name" value="F-box_dom"/>
</dbReference>